<dbReference type="Proteomes" id="UP000292003">
    <property type="component" value="Unassembled WGS sequence"/>
</dbReference>
<feature type="domain" description="PucR C-terminal helix-turn-helix" evidence="2">
    <location>
        <begin position="284"/>
        <end position="341"/>
    </location>
</feature>
<evidence type="ECO:0000259" key="2">
    <source>
        <dbReference type="Pfam" id="PF13556"/>
    </source>
</evidence>
<dbReference type="RefSeq" id="WP_130473368.1">
    <property type="nucleotide sequence ID" value="NZ_SFCC01000001.1"/>
</dbReference>
<dbReference type="Gene3D" id="1.10.10.2840">
    <property type="entry name" value="PucR C-terminal helix-turn-helix domain"/>
    <property type="match status" value="1"/>
</dbReference>
<comment type="similarity">
    <text evidence="1">Belongs to the CdaR family.</text>
</comment>
<keyword evidence="6" id="KW-1185">Reference proteome</keyword>
<dbReference type="InterPro" id="IPR051448">
    <property type="entry name" value="CdaR-like_regulators"/>
</dbReference>
<evidence type="ECO:0000259" key="4">
    <source>
        <dbReference type="Pfam" id="PF25906"/>
    </source>
</evidence>
<dbReference type="Pfam" id="PF25906">
    <property type="entry name" value="PucR-like_N"/>
    <property type="match status" value="1"/>
</dbReference>
<organism evidence="5 6">
    <name type="scientific">Amycolatopsis suaedae</name>
    <dbReference type="NCBI Taxonomy" id="2510978"/>
    <lineage>
        <taxon>Bacteria</taxon>
        <taxon>Bacillati</taxon>
        <taxon>Actinomycetota</taxon>
        <taxon>Actinomycetes</taxon>
        <taxon>Pseudonocardiales</taxon>
        <taxon>Pseudonocardiaceae</taxon>
        <taxon>Amycolatopsis</taxon>
    </lineage>
</organism>
<accession>A0A4Q7JD19</accession>
<protein>
    <submittedName>
        <fullName evidence="5">PucR family transcriptional regulator</fullName>
    </submittedName>
</protein>
<gene>
    <name evidence="5" type="ORF">EWH70_01575</name>
</gene>
<evidence type="ECO:0000313" key="6">
    <source>
        <dbReference type="Proteomes" id="UP000292003"/>
    </source>
</evidence>
<proteinExistence type="inferred from homology"/>
<dbReference type="Pfam" id="PF17853">
    <property type="entry name" value="GGDEF_2"/>
    <property type="match status" value="1"/>
</dbReference>
<dbReference type="InterPro" id="IPR042070">
    <property type="entry name" value="PucR_C-HTH_sf"/>
</dbReference>
<dbReference type="InterPro" id="IPR041522">
    <property type="entry name" value="CdaR_GGDEF"/>
</dbReference>
<evidence type="ECO:0000256" key="1">
    <source>
        <dbReference type="ARBA" id="ARBA00006754"/>
    </source>
</evidence>
<comment type="caution">
    <text evidence="5">The sequence shown here is derived from an EMBL/GenBank/DDBJ whole genome shotgun (WGS) entry which is preliminary data.</text>
</comment>
<reference evidence="5 6" key="1">
    <citation type="submission" date="2019-02" db="EMBL/GenBank/DDBJ databases">
        <title>Draft genome sequence of Amycolatopsis sp. 8-3EHSu isolated from roots of Suaeda maritima.</title>
        <authorList>
            <person name="Duangmal K."/>
            <person name="Chantavorakit T."/>
        </authorList>
    </citation>
    <scope>NUCLEOTIDE SEQUENCE [LARGE SCALE GENOMIC DNA]</scope>
    <source>
        <strain evidence="5 6">8-3EHSu</strain>
    </source>
</reference>
<dbReference type="Pfam" id="PF13556">
    <property type="entry name" value="HTH_30"/>
    <property type="match status" value="1"/>
</dbReference>
<evidence type="ECO:0000313" key="5">
    <source>
        <dbReference type="EMBL" id="RZQ65800.1"/>
    </source>
</evidence>
<dbReference type="InterPro" id="IPR058663">
    <property type="entry name" value="PucR-like_N"/>
</dbReference>
<dbReference type="AlphaFoldDB" id="A0A4Q7JD19"/>
<dbReference type="PANTHER" id="PTHR33744">
    <property type="entry name" value="CARBOHYDRATE DIACID REGULATOR"/>
    <property type="match status" value="1"/>
</dbReference>
<sequence>MEGKFHDVLVGCTTMAIETCFDAICDPHSLRADWKSVFRYGGRVEFHEGRTMDAMQAAIRIGARVVWRRLNTVGRHMGINPEILFTTAEAIFAWVDEVSTTAVEGYLEAQAEAAGATELHRRRLLAAILAEQGVSAPALADLASAAEWDLPARVTVIAFRQPEGEPPSGLSLGGRVLVDLDSAEPCLVAPEPDADLDEITRRLGGVRAAVGPTVALADAHRSRARARRALALAQRGLLPDDPVIRCADHLPTLVLFADDFLAAHLAKHVLAPFDTLPAKQRDRLVTTLRVWLETRGGVTEVGRRLGLHPQTVRYRMNQISELVGDRLTDPDERLLAEMVLRTR</sequence>
<dbReference type="EMBL" id="SFCC01000001">
    <property type="protein sequence ID" value="RZQ65800.1"/>
    <property type="molecule type" value="Genomic_DNA"/>
</dbReference>
<name>A0A4Q7JD19_9PSEU</name>
<dbReference type="InterPro" id="IPR025736">
    <property type="entry name" value="PucR_C-HTH_dom"/>
</dbReference>
<dbReference type="PANTHER" id="PTHR33744:SF1">
    <property type="entry name" value="DNA-BINDING TRANSCRIPTIONAL ACTIVATOR ADER"/>
    <property type="match status" value="1"/>
</dbReference>
<feature type="domain" description="CdaR GGDEF-like" evidence="3">
    <location>
        <begin position="135"/>
        <end position="231"/>
    </location>
</feature>
<evidence type="ECO:0000259" key="3">
    <source>
        <dbReference type="Pfam" id="PF17853"/>
    </source>
</evidence>
<dbReference type="OrthoDB" id="5243741at2"/>
<feature type="domain" description="PucR-like N-terminal" evidence="4">
    <location>
        <begin position="2"/>
        <end position="128"/>
    </location>
</feature>